<evidence type="ECO:0000259" key="7">
    <source>
        <dbReference type="Pfam" id="PF13324"/>
    </source>
</evidence>
<dbReference type="InterPro" id="IPR049318">
    <property type="entry name" value="GCIP_C"/>
</dbReference>
<dbReference type="GO" id="GO:0005737">
    <property type="term" value="C:cytoplasm"/>
    <property type="evidence" value="ECO:0007669"/>
    <property type="project" value="UniProtKB-SubCell"/>
</dbReference>
<dbReference type="PANTHER" id="PTHR15492">
    <property type="entry name" value="CYCLIN D1-BINDING PROTEIN 1"/>
    <property type="match status" value="1"/>
</dbReference>
<dbReference type="EMBL" id="NEDP02005575">
    <property type="protein sequence ID" value="OWF37921.1"/>
    <property type="molecule type" value="Genomic_DNA"/>
</dbReference>
<name>A0A210PN67_MIZYE</name>
<dbReference type="Pfam" id="PF20936">
    <property type="entry name" value="GCIP_C"/>
    <property type="match status" value="1"/>
</dbReference>
<dbReference type="GO" id="GO:0005634">
    <property type="term" value="C:nucleus"/>
    <property type="evidence" value="ECO:0007669"/>
    <property type="project" value="UniProtKB-SubCell"/>
</dbReference>
<reference evidence="9 10" key="1">
    <citation type="journal article" date="2017" name="Nat. Ecol. Evol.">
        <title>Scallop genome provides insights into evolution of bilaterian karyotype and development.</title>
        <authorList>
            <person name="Wang S."/>
            <person name="Zhang J."/>
            <person name="Jiao W."/>
            <person name="Li J."/>
            <person name="Xun X."/>
            <person name="Sun Y."/>
            <person name="Guo X."/>
            <person name="Huan P."/>
            <person name="Dong B."/>
            <person name="Zhang L."/>
            <person name="Hu X."/>
            <person name="Sun X."/>
            <person name="Wang J."/>
            <person name="Zhao C."/>
            <person name="Wang Y."/>
            <person name="Wang D."/>
            <person name="Huang X."/>
            <person name="Wang R."/>
            <person name="Lv J."/>
            <person name="Li Y."/>
            <person name="Zhang Z."/>
            <person name="Liu B."/>
            <person name="Lu W."/>
            <person name="Hui Y."/>
            <person name="Liang J."/>
            <person name="Zhou Z."/>
            <person name="Hou R."/>
            <person name="Li X."/>
            <person name="Liu Y."/>
            <person name="Li H."/>
            <person name="Ning X."/>
            <person name="Lin Y."/>
            <person name="Zhao L."/>
            <person name="Xing Q."/>
            <person name="Dou J."/>
            <person name="Li Y."/>
            <person name="Mao J."/>
            <person name="Guo H."/>
            <person name="Dou H."/>
            <person name="Li T."/>
            <person name="Mu C."/>
            <person name="Jiang W."/>
            <person name="Fu Q."/>
            <person name="Fu X."/>
            <person name="Miao Y."/>
            <person name="Liu J."/>
            <person name="Yu Q."/>
            <person name="Li R."/>
            <person name="Liao H."/>
            <person name="Li X."/>
            <person name="Kong Y."/>
            <person name="Jiang Z."/>
            <person name="Chourrout D."/>
            <person name="Li R."/>
            <person name="Bao Z."/>
        </authorList>
    </citation>
    <scope>NUCLEOTIDE SEQUENCE [LARGE SCALE GENOMIC DNA]</scope>
    <source>
        <strain evidence="9 10">PY_sf001</strain>
    </source>
</reference>
<dbReference type="OrthoDB" id="41588at2759"/>
<accession>A0A210PN67</accession>
<evidence type="ECO:0000256" key="5">
    <source>
        <dbReference type="ARBA" id="ARBA00023242"/>
    </source>
</evidence>
<evidence type="ECO:0000256" key="1">
    <source>
        <dbReference type="ARBA" id="ARBA00004123"/>
    </source>
</evidence>
<keyword evidence="4" id="KW-0963">Cytoplasm</keyword>
<evidence type="ECO:0000313" key="10">
    <source>
        <dbReference type="Proteomes" id="UP000242188"/>
    </source>
</evidence>
<gene>
    <name evidence="9" type="ORF">KP79_PYT14241</name>
</gene>
<evidence type="ECO:0000256" key="4">
    <source>
        <dbReference type="ARBA" id="ARBA00022490"/>
    </source>
</evidence>
<comment type="caution">
    <text evidence="9">The sequence shown here is derived from an EMBL/GenBank/DDBJ whole genome shotgun (WGS) entry which is preliminary data.</text>
</comment>
<sequence length="297" mass="32499">MASGEAHGGVGNVLGNFKDNLELVITQIKGGETERESNDDFDAKQNEYWTKVGSVFKSLSHEATKLSLAFSSPPLPDPKTCKSLVDMCERATLGLVSLFYSLPKSQGLCLRKSLKSAVLSVLQDLQSLISVLHNDGAGSPEQLQSTGMVWQDRFSNLPKDNKQAVLELMKVASELVKDALSEMEEAVENGPANDLAEVFGSEMDEPSNEDTWSETDQTLLGPCLGLLKTTRSLLKKSHESVSKRSTCHSEEQVSQLDDLADFVGRLSPAVDEFAASLYPPMKYSTVYENVSFKILEI</sequence>
<comment type="subcellular location">
    <subcellularLocation>
        <location evidence="2">Cytoplasm</location>
    </subcellularLocation>
    <subcellularLocation>
        <location evidence="1">Nucleus</location>
    </subcellularLocation>
</comment>
<dbReference type="STRING" id="6573.A0A210PN67"/>
<dbReference type="AlphaFoldDB" id="A0A210PN67"/>
<dbReference type="Gene3D" id="1.20.1410.10">
    <property type="entry name" value="I/LWEQ domain"/>
    <property type="match status" value="1"/>
</dbReference>
<keyword evidence="10" id="KW-1185">Reference proteome</keyword>
<protein>
    <submittedName>
        <fullName evidence="9">Cyclin-D1-binding protein 1-like</fullName>
    </submittedName>
</protein>
<dbReference type="Pfam" id="PF13324">
    <property type="entry name" value="GCIP_N"/>
    <property type="match status" value="1"/>
</dbReference>
<comment type="similarity">
    <text evidence="3">Belongs to the CCNDBP1 family.</text>
</comment>
<organism evidence="9 10">
    <name type="scientific">Mizuhopecten yessoensis</name>
    <name type="common">Japanese scallop</name>
    <name type="synonym">Patinopecten yessoensis</name>
    <dbReference type="NCBI Taxonomy" id="6573"/>
    <lineage>
        <taxon>Eukaryota</taxon>
        <taxon>Metazoa</taxon>
        <taxon>Spiralia</taxon>
        <taxon>Lophotrochozoa</taxon>
        <taxon>Mollusca</taxon>
        <taxon>Bivalvia</taxon>
        <taxon>Autobranchia</taxon>
        <taxon>Pteriomorphia</taxon>
        <taxon>Pectinida</taxon>
        <taxon>Pectinoidea</taxon>
        <taxon>Pectinidae</taxon>
        <taxon>Mizuhopecten</taxon>
    </lineage>
</organism>
<dbReference type="PANTHER" id="PTHR15492:SF1">
    <property type="entry name" value="CYCLIN-D1-BINDING PROTEIN 1"/>
    <property type="match status" value="1"/>
</dbReference>
<keyword evidence="5" id="KW-0539">Nucleus</keyword>
<keyword evidence="6" id="KW-0131">Cell cycle</keyword>
<dbReference type="Proteomes" id="UP000242188">
    <property type="component" value="Unassembled WGS sequence"/>
</dbReference>
<evidence type="ECO:0000256" key="3">
    <source>
        <dbReference type="ARBA" id="ARBA00008940"/>
    </source>
</evidence>
<feature type="domain" description="Cyclin-D1-binding protein 1-like C-terminal" evidence="8">
    <location>
        <begin position="206"/>
        <end position="291"/>
    </location>
</feature>
<proteinExistence type="inferred from homology"/>
<feature type="domain" description="Cyclin-D1-binding protein 1-like N-terminal" evidence="7">
    <location>
        <begin position="52"/>
        <end position="188"/>
    </location>
</feature>
<dbReference type="InterPro" id="IPR026907">
    <property type="entry name" value="GCIP-like"/>
</dbReference>
<evidence type="ECO:0000256" key="2">
    <source>
        <dbReference type="ARBA" id="ARBA00004496"/>
    </source>
</evidence>
<dbReference type="Gene3D" id="1.20.1420.10">
    <property type="entry name" value="Talin, central domain"/>
    <property type="match status" value="1"/>
</dbReference>
<evidence type="ECO:0000313" key="9">
    <source>
        <dbReference type="EMBL" id="OWF37921.1"/>
    </source>
</evidence>
<dbReference type="InterPro" id="IPR049317">
    <property type="entry name" value="GCIP-like_N"/>
</dbReference>
<evidence type="ECO:0000256" key="6">
    <source>
        <dbReference type="ARBA" id="ARBA00023306"/>
    </source>
</evidence>
<evidence type="ECO:0000259" key="8">
    <source>
        <dbReference type="Pfam" id="PF20936"/>
    </source>
</evidence>